<dbReference type="PROSITE" id="PS01225">
    <property type="entry name" value="CTCK_2"/>
    <property type="match status" value="1"/>
</dbReference>
<dbReference type="SMART" id="SM00214">
    <property type="entry name" value="VWC"/>
    <property type="match status" value="6"/>
</dbReference>
<dbReference type="Gene3D" id="2.10.25.10">
    <property type="entry name" value="Laminin"/>
    <property type="match status" value="7"/>
</dbReference>
<evidence type="ECO:0000256" key="4">
    <source>
        <dbReference type="ARBA" id="ARBA00023157"/>
    </source>
</evidence>
<dbReference type="SMART" id="SM00231">
    <property type="entry name" value="FA58C"/>
    <property type="match status" value="2"/>
</dbReference>
<dbReference type="Gene3D" id="2.60.120.260">
    <property type="entry name" value="Galactose-binding domain-like"/>
    <property type="match status" value="2"/>
</dbReference>
<evidence type="ECO:0000259" key="14">
    <source>
        <dbReference type="PROSITE" id="PS50940"/>
    </source>
</evidence>
<feature type="disulfide bond" evidence="7">
    <location>
        <begin position="247"/>
        <end position="256"/>
    </location>
</feature>
<keyword evidence="16" id="KW-1185">Reference proteome</keyword>
<feature type="disulfide bond" evidence="7">
    <location>
        <begin position="151"/>
        <end position="160"/>
    </location>
</feature>
<feature type="disulfide bond" evidence="6">
    <location>
        <begin position="3946"/>
        <end position="4000"/>
    </location>
</feature>
<dbReference type="Pfam" id="PF08742">
    <property type="entry name" value="C8"/>
    <property type="match status" value="5"/>
</dbReference>
<dbReference type="PROSITE" id="PS50940">
    <property type="entry name" value="CHIT_BIND_II"/>
    <property type="match status" value="1"/>
</dbReference>
<feature type="domain" description="VWFC" evidence="13">
    <location>
        <begin position="3343"/>
        <end position="3416"/>
    </location>
</feature>
<dbReference type="InterPro" id="IPR050780">
    <property type="entry name" value="Mucin_vWF_Thrombospondin_sf"/>
</dbReference>
<feature type="domain" description="VWFD" evidence="15">
    <location>
        <begin position="1230"/>
        <end position="1401"/>
    </location>
</feature>
<evidence type="ECO:0000259" key="13">
    <source>
        <dbReference type="PROSITE" id="PS50184"/>
    </source>
</evidence>
<feature type="domain" description="CTCK" evidence="10">
    <location>
        <begin position="3911"/>
        <end position="4006"/>
    </location>
</feature>
<feature type="domain" description="EGF-like" evidence="12">
    <location>
        <begin position="129"/>
        <end position="161"/>
    </location>
</feature>
<feature type="disulfide bond" evidence="7">
    <location>
        <begin position="133"/>
        <end position="143"/>
    </location>
</feature>
<organism evidence="16 17">
    <name type="scientific">Galleria mellonella</name>
    <name type="common">Greater wax moth</name>
    <dbReference type="NCBI Taxonomy" id="7137"/>
    <lineage>
        <taxon>Eukaryota</taxon>
        <taxon>Metazoa</taxon>
        <taxon>Ecdysozoa</taxon>
        <taxon>Arthropoda</taxon>
        <taxon>Hexapoda</taxon>
        <taxon>Insecta</taxon>
        <taxon>Pterygota</taxon>
        <taxon>Neoptera</taxon>
        <taxon>Endopterygota</taxon>
        <taxon>Lepidoptera</taxon>
        <taxon>Glossata</taxon>
        <taxon>Ditrysia</taxon>
        <taxon>Pyraloidea</taxon>
        <taxon>Pyralidae</taxon>
        <taxon>Galleriinae</taxon>
        <taxon>Galleria</taxon>
    </lineage>
</organism>
<dbReference type="SMART" id="SM00832">
    <property type="entry name" value="C8"/>
    <property type="match status" value="5"/>
</dbReference>
<keyword evidence="5" id="KW-0325">Glycoprotein</keyword>
<dbReference type="SUPFAM" id="SSF57625">
    <property type="entry name" value="Invertebrate chitin-binding proteins"/>
    <property type="match status" value="1"/>
</dbReference>
<dbReference type="InterPro" id="IPR001846">
    <property type="entry name" value="VWF_type-D"/>
</dbReference>
<feature type="domain" description="Chitin-binding type-2" evidence="14">
    <location>
        <begin position="1721"/>
        <end position="1789"/>
    </location>
</feature>
<dbReference type="SMART" id="SM00215">
    <property type="entry name" value="VWC_out"/>
    <property type="match status" value="3"/>
</dbReference>
<dbReference type="GeneID" id="113515727"/>
<dbReference type="Pfam" id="PF00094">
    <property type="entry name" value="VWD"/>
    <property type="match status" value="5"/>
</dbReference>
<dbReference type="SMART" id="SM00192">
    <property type="entry name" value="LDLa"/>
    <property type="match status" value="1"/>
</dbReference>
<evidence type="ECO:0000256" key="1">
    <source>
        <dbReference type="ARBA" id="ARBA00004239"/>
    </source>
</evidence>
<feature type="domain" description="VWFD" evidence="15">
    <location>
        <begin position="3010"/>
        <end position="3194"/>
    </location>
</feature>
<evidence type="ECO:0000259" key="10">
    <source>
        <dbReference type="PROSITE" id="PS01225"/>
    </source>
</evidence>
<feature type="compositionally biased region" description="Low complexity" evidence="8">
    <location>
        <begin position="1963"/>
        <end position="1974"/>
    </location>
</feature>
<dbReference type="SMART" id="SM00494">
    <property type="entry name" value="ChtBD2"/>
    <property type="match status" value="1"/>
</dbReference>
<sequence length="4053" mass="443829">MNLVIQILILILTVYLCDAGYGVPASYDGKPQSDVQAPAYVPSYLKNQKFTKTGYTRSNSFSGAKTAYRGTKTGYSGTKTSYGGTKTGYTGTKSGYSGTKSYGERRTWYSNSGRAPSYQEFHGNANQPYTAKCEPDCKNNGICVDTNTCHCPANFHGRFCEFEKKPCLVYPPLPMNSNRSCSPDFCTVQCLPGHKFIDGTTVANMRCLEGEWRPTRADFSTIPDCEPECNPACQNGGICLSINTCQCPDGYRGPQCQYSASACDMRKLVFNGGYSCFGDDDTYSCKLNCPSGSSFSTPPAARYTCLYSTGVFEPQPIPHCVFNDVIVIHPSNYENVSVYESHYNVTSSSQTSYGYGLGHNLEYGGRKENAVVVIQDMTPKGGTCLSWAGVHYKTFDGKIYSFESPCEHILLRDAKEHKYTVVIKHNECKRKPYCPSELTIYLEDKPYMLSAGEDGSVVFRSTKRLLPMPASLPGIRVSMPADFVLVNLDAAGVTIKWDVNNVVLVDGTVQLWNNTEGLCGTLDGNPENDMRTKVGSIAKTKSAMAASWQVNKIGDICEGSPSEVNACASKADEDMKKALQFCTKVFSKEKFRKCSKVMDISMLLETCQWDYCACTSSLTPEECACSTVSVYAKECLRHGVEEMKSWRDPDTCPMHCPEGKLYKSCGPDIQPSCAFPSPTKSDNSSCVEGCFCPEGQLLEGGKCVTKDECPCRLRNRSFKPGSVIPKDCNTCTCQAGEWTCTQVACGARCSAVGDPHYTTFDGLRYDFMGHCTYILLKTDNVTIEVENVACSGAITEAMNLAPYKGAGKPSCTKSVTLNYDGASIHLKQGGFILVNGKEVTALPVTVGKIRIRAASSLFVIVQLPIKVDLWWDGSTRVFVDVPPTLQGKTQGLCGTLNLNQKDDFLTPEGDIEQSALAFANKWKTRELCDDVAATEPEHPCKANIENKEAAEKYCSKLKSKLFEECHWYEDVEPYYSACVYDMCACGGDVPRCLCPALAHYASQCARLGVRLQWRYSVKECELSCTGGQEYTVCADSCLRQCSDLALQDTCRPSCVEGCACPPGQVLDDNGVCVPVGLCPCYHKGMKFNAEYKEVRPGRRERELCTCVGGRWECKPATEDDIQNYPPAEDLKSNCSATDHMEFTTCVIAELLTCKNMHLPPSKTSEECRPGCQCKKGYVLDTSSKKCVLSTQCPCHHGGRSYPDGHVMQEECNTCECKNGNWSCTTRRCAGVCGAWGDSHLTTFDGADYDFEGVCTYLLAKGAMDSNDGFDVEIQNVPCGTTGATCSKSITLKVGSGDNQEVVSLTRNAPLPDVSKLKRITLREGGAYVFVEAASLGVRVQWDRELRVYVTLDSLWQARVKGLCGNYNSDLRDDFQTPSGGGIAESSALIFADSWKLKPTCPKAEPVTDYCKQRPERTEWAVSTCGALKRYPFSLCHSEVPVERWLQRCTRDACACDAGADCACACAALAAYAHACTLRGVALRWRTPQLCPMQCDGECSNYDACMSPCPLETCDNTIDYADIKGNCEQDPCVEGCKPKKTCPEGSVYSNSSFIECVPRAKCKPLCMTLPDGKEILEGEIIEEDACHTCRCSKKNRVCTGQPCSTIAPRLIESTTSKPHDEPLKCVTGWTEWISRHTPEAGTNGESVEKEPLPEINELQIGTSMCSKDMMTKIECRTKVNHQSPKETGLDVECSLERGLLCRETGGTCPDFEIRVYCECEEQFQCLNADRPSYAHPKNCSQFYECTPDLLNPDKPHTVLKSCVEGTMYNNNTMVCDWPANVIPLRPECGALESLGADTTPFIPETTVTYPTVGQSVLETTAICPPGLVYSDCAYPCDSLCDHFKSTLQNRSRCIPGEKCVEGCIPSQSFCGGATRWRDENTCVPIKDCTCSDNLDQIGNIVKPGGVVKKDCRKCQCLENELHCDSSLCTSTTEEVTSTTTTTTTPITVPSTTFVPITSTVPPTVAPTTPATTSTPLIVPSTVSPPPECAPDRYKNLLWGDEPLQESAFSASSVANELFEPQYAVLNGHPLDVTAGSWAPKKMDKEQYIQVEFPQREPVYGVVMQGSPLFDQYVTSYEVMYGDDGNVFSIVSEPDGSPKVFRGPVDHEKPMKQMIEPPIEAKFVRIRPLTWNEEIAVRFELIGCQEPSSTTEFSFSMSTPALECTEPLGLAAELPIENIEVSSNNDARKYFLLDGERGWTPLYNTPGEWIMFDFTSPRNITAIKTRGGPTGWVTSYNIMYTSDLSTFNPVLDNSGSYKLFPGNFDSNSLVVNQFKLPIHARYLKVLPLKWKNGIEMRIEPIGCFEPYPPATVAPVPVEEEVGSTEGVCEPCPGVQAAGCACGAGLHYDGEDCVPRDQCPCVQSFMSYAVGSTFRGSNCDDCVCKLGGITDCKPVKECVCAPELVPKLSKSTCECLCEPCPNGTKICPTSKLCLPLEKWCDGLQDCPDDEGAICTTTTSTTTSTTEPTTIVTTTRRPLEQMVVTTVAPTLQAMALTTATSLTTVTTPKPIECPKVECPPGYIVRYTSNSASSYSTTSTSDLPPPRPRYSYQRYYRGGGGFSKGGFSKGGYSKGGYSKGGFSKGGFSKGGYGGFGAPVPQSNRFTLEKPAANSSQPGVQACQQFKCVPRLPPYRPGARPAPLDCAAPACPPHYSLSIESVPGSSSGDKCPQYVCVPPPERPVFCNVTGRTFTTFDGVEYKYDVCFHILARDNRFDAWTVLIRKKCRLEGCQNYLIVHQDDQLIMVKPNLMIEYDNYEYTVEQTSKICFQKNSFDVHRLGNGLSIKSRKYNITVLYSSDGDIKIGVSKKYMGSVDGMCGAFDGSRHNERRLPDGRLATSLDEFGRGWAKPGLPRDACRTAVIAQEKQKRAWDLCHVITKEPLSKCGKVLNLDKWRSICLEKICECADLVVNGTKRTEEECRCLLVEQMVAECLAADKNLDVAEWRMQMDCPADCPPPLVHNDCYRKRCEPTCSTVGGGSRSCPVEDGQCFPGCYCPEGKLRKGDQCVLPTDCLDCTCKGTGTPASYTTFEGDEFPFLGNCTYLASRDRNETGQYKYQVYATNAPCEGKADVTCTKAVHVLYANHVVHITKDNDTNKLQLTVDKTPQFKFPLKKDWVTATLVNGQDITLLLTEAHVEVSVLLSKMEFTVNVPSYIYSNRTEGLCGVCGGQEVTLVTSNGTVTEDFDEYGKSWQAKPEALEALDIPAQEACGAPPPPPACVPPPPDNNPCYSLYNAALFGECHALVDPQTYVESCEEEQCALNSSDACATLERYAAACRRQGVCLHWRDTLCPYNCSKPLVYRPCVDCERTCENNDELSKDPKKCKAQPVEGCFCPEGLVRVNNTCIEPNKCFPCDAKKEHYAGDEWQENACKKCTCSKVEGSNEAHVSCQTQTCSTPVCGDREDLIAQPTKPGACCKQYVCVPKPIETTCEEPKKMECGFGQILKQKTTPKGCKEFACECKPASECEPIPSDNEVDIIEPGMERLVDSSGCCPRVQFTCRPETCPQKPDCPQFHNLTTTNVPGKCCPEYKCELPTDKCVVSLEWEAAAKGGEKPRKTPEVILKDVDAVWLDGPCRSCRCAASGESVSGGGGGGEGRPQATCSELSCAALPADAQLVWEAQAVPFACCPRAAPVACRHGDDIYRVGENWTSPYNPCESYACVEVEDGKLDKVTTVQRCDTDCQAGWKYFPAEEGSEECCGKCRPVACVVDGRERAIGEKWTSNDFCTNYTCVDVNGTLQVQCTNETCSEVSETMKKLYVLQEQREPGKCCPKYEPVACKVGDKVYKENETWPTSDPCKNVTCSRDEEGKLVQAGSVQHCSRECQRGRTYQPPAAGSAVCCGQCVATACIDGDRLRKPGESWQSEDKCTTYSCDQSGDELSVTVAREACPDVSACAPEDLVNSTCCQICVEKPHALSKCVPEPIPAKESVGLIRLHGPHGLCINKHPLSGFKECRGTCDSGTIFNNKTGSHDSACECCQVAAYSRLVVQLACEDGVQLQHSVASPDRCACRRCGAQIAQWPATTTAGYAGIKNGLYNSRPESYDEIPEIFQRFGTEKPSRK</sequence>
<evidence type="ECO:0000256" key="5">
    <source>
        <dbReference type="ARBA" id="ARBA00023180"/>
    </source>
</evidence>
<feature type="disulfide bond" evidence="6">
    <location>
        <begin position="3950"/>
        <end position="4002"/>
    </location>
</feature>
<feature type="domain" description="VWFD" evidence="15">
    <location>
        <begin position="747"/>
        <end position="929"/>
    </location>
</feature>
<feature type="domain" description="F5/8 type C" evidence="11">
    <location>
        <begin position="1987"/>
        <end position="2142"/>
    </location>
</feature>
<keyword evidence="7" id="KW-0245">EGF-like domain</keyword>
<evidence type="ECO:0000313" key="17">
    <source>
        <dbReference type="RefSeq" id="XP_052757458.1"/>
    </source>
</evidence>
<feature type="domain" description="EGF-like" evidence="12">
    <location>
        <begin position="226"/>
        <end position="257"/>
    </location>
</feature>
<dbReference type="InterPro" id="IPR014853">
    <property type="entry name" value="VWF/SSPO/ZAN-like_Cys-rich_dom"/>
</dbReference>
<keyword evidence="4 7" id="KW-1015">Disulfide bond</keyword>
<dbReference type="PROSITE" id="PS50184">
    <property type="entry name" value="VWFC_2"/>
    <property type="match status" value="2"/>
</dbReference>
<comment type="similarity">
    <text evidence="2">Belongs to the thrombospondin family.</text>
</comment>
<evidence type="ECO:0000313" key="16">
    <source>
        <dbReference type="Proteomes" id="UP001652740"/>
    </source>
</evidence>
<feature type="domain" description="VWFC" evidence="13">
    <location>
        <begin position="3698"/>
        <end position="3772"/>
    </location>
</feature>
<dbReference type="SMART" id="SM00181">
    <property type="entry name" value="EGF"/>
    <property type="match status" value="3"/>
</dbReference>
<dbReference type="SMART" id="SM00216">
    <property type="entry name" value="VWD"/>
    <property type="match status" value="5"/>
</dbReference>
<dbReference type="InterPro" id="IPR002557">
    <property type="entry name" value="Chitin-bd_dom"/>
</dbReference>
<evidence type="ECO:0000256" key="2">
    <source>
        <dbReference type="ARBA" id="ARBA00009456"/>
    </source>
</evidence>
<dbReference type="InterPro" id="IPR006207">
    <property type="entry name" value="Cys_knot_C"/>
</dbReference>
<evidence type="ECO:0000259" key="15">
    <source>
        <dbReference type="PROSITE" id="PS51233"/>
    </source>
</evidence>
<dbReference type="InterPro" id="IPR000421">
    <property type="entry name" value="FA58C"/>
</dbReference>
<proteinExistence type="inferred from homology"/>
<dbReference type="PROSITE" id="PS50022">
    <property type="entry name" value="FA58C_3"/>
    <property type="match status" value="2"/>
</dbReference>
<dbReference type="SUPFAM" id="SSF57603">
    <property type="entry name" value="FnI-like domain"/>
    <property type="match status" value="3"/>
</dbReference>
<protein>
    <submittedName>
        <fullName evidence="17">Hemocytin</fullName>
    </submittedName>
</protein>
<name>A0ABM3N1K1_GALME</name>
<dbReference type="InterPro" id="IPR036508">
    <property type="entry name" value="Chitin-bd_dom_sf"/>
</dbReference>
<dbReference type="CDD" id="cd00057">
    <property type="entry name" value="FA58C"/>
    <property type="match status" value="2"/>
</dbReference>
<feature type="domain" description="VWFD" evidence="15">
    <location>
        <begin position="2678"/>
        <end position="2853"/>
    </location>
</feature>
<dbReference type="CDD" id="cd19941">
    <property type="entry name" value="TIL"/>
    <property type="match status" value="6"/>
</dbReference>
<accession>A0ABM3N1K1</accession>
<dbReference type="PROSITE" id="PS00022">
    <property type="entry name" value="EGF_1"/>
    <property type="match status" value="2"/>
</dbReference>
<dbReference type="SUPFAM" id="SSF57567">
    <property type="entry name" value="Serine protease inhibitors"/>
    <property type="match status" value="5"/>
</dbReference>
<dbReference type="PROSITE" id="PS51233">
    <property type="entry name" value="VWFD"/>
    <property type="match status" value="5"/>
</dbReference>
<dbReference type="RefSeq" id="XP_052757458.1">
    <property type="nucleotide sequence ID" value="XM_052901498.1"/>
</dbReference>
<evidence type="ECO:0000256" key="7">
    <source>
        <dbReference type="PROSITE-ProRule" id="PRU00076"/>
    </source>
</evidence>
<keyword evidence="3" id="KW-0677">Repeat</keyword>
<dbReference type="InterPro" id="IPR036084">
    <property type="entry name" value="Ser_inhib-like_sf"/>
</dbReference>
<dbReference type="Pfam" id="PF01826">
    <property type="entry name" value="TIL"/>
    <property type="match status" value="3"/>
</dbReference>
<evidence type="ECO:0000256" key="3">
    <source>
        <dbReference type="ARBA" id="ARBA00022737"/>
    </source>
</evidence>
<dbReference type="PANTHER" id="PTHR11339">
    <property type="entry name" value="EXTRACELLULAR MATRIX GLYCOPROTEIN RELATED"/>
    <property type="match status" value="1"/>
</dbReference>
<evidence type="ECO:0000256" key="8">
    <source>
        <dbReference type="SAM" id="MobiDB-lite"/>
    </source>
</evidence>
<comment type="subcellular location">
    <subcellularLocation>
        <location evidence="1">Secreted</location>
        <location evidence="1">Extracellular space</location>
    </subcellularLocation>
</comment>
<dbReference type="PROSITE" id="PS01286">
    <property type="entry name" value="FA58C_2"/>
    <property type="match status" value="1"/>
</dbReference>
<feature type="signal peptide" evidence="9">
    <location>
        <begin position="1"/>
        <end position="19"/>
    </location>
</feature>
<comment type="caution">
    <text evidence="7">Lacks conserved residue(s) required for the propagation of feature annotation.</text>
</comment>
<keyword evidence="9" id="KW-0732">Signal</keyword>
<dbReference type="InterPro" id="IPR001007">
    <property type="entry name" value="VWF_dom"/>
</dbReference>
<dbReference type="InterPro" id="IPR008979">
    <property type="entry name" value="Galactose-bd-like_sf"/>
</dbReference>
<feature type="domain" description="F5/8 type C" evidence="11">
    <location>
        <begin position="2162"/>
        <end position="2301"/>
    </location>
</feature>
<feature type="disulfide bond" evidence="7">
    <location>
        <begin position="229"/>
        <end position="239"/>
    </location>
</feature>
<feature type="chain" id="PRO_5046575320" evidence="9">
    <location>
        <begin position="20"/>
        <end position="4053"/>
    </location>
</feature>
<dbReference type="SUPFAM" id="SSF49785">
    <property type="entry name" value="Galactose-binding domain-like"/>
    <property type="match status" value="2"/>
</dbReference>
<dbReference type="PROSITE" id="PS01185">
    <property type="entry name" value="CTCK_1"/>
    <property type="match status" value="1"/>
</dbReference>
<dbReference type="PROSITE" id="PS01208">
    <property type="entry name" value="VWFC_1"/>
    <property type="match status" value="1"/>
</dbReference>
<gene>
    <name evidence="17" type="primary">LOC113515727</name>
</gene>
<dbReference type="SMART" id="SM00041">
    <property type="entry name" value="CT"/>
    <property type="match status" value="1"/>
</dbReference>
<dbReference type="PANTHER" id="PTHR11339:SF386">
    <property type="entry name" value="HEMOLECTIN, ISOFORM A"/>
    <property type="match status" value="1"/>
</dbReference>
<evidence type="ECO:0000259" key="11">
    <source>
        <dbReference type="PROSITE" id="PS50022"/>
    </source>
</evidence>
<dbReference type="PROSITE" id="PS50026">
    <property type="entry name" value="EGF_3"/>
    <property type="match status" value="2"/>
</dbReference>
<feature type="region of interest" description="Disordered" evidence="8">
    <location>
        <begin position="1963"/>
        <end position="1983"/>
    </location>
</feature>
<feature type="domain" description="VWFD" evidence="15">
    <location>
        <begin position="382"/>
        <end position="558"/>
    </location>
</feature>
<dbReference type="Proteomes" id="UP001652740">
    <property type="component" value="Unplaced"/>
</dbReference>
<dbReference type="InterPro" id="IPR002172">
    <property type="entry name" value="LDrepeatLR_classA_rpt"/>
</dbReference>
<evidence type="ECO:0000259" key="12">
    <source>
        <dbReference type="PROSITE" id="PS50026"/>
    </source>
</evidence>
<reference evidence="17" key="1">
    <citation type="submission" date="2025-08" db="UniProtKB">
        <authorList>
            <consortium name="RefSeq"/>
        </authorList>
    </citation>
    <scope>IDENTIFICATION</scope>
    <source>
        <tissue evidence="17">Whole larvae</tissue>
    </source>
</reference>
<evidence type="ECO:0000256" key="9">
    <source>
        <dbReference type="SAM" id="SignalP"/>
    </source>
</evidence>
<dbReference type="InterPro" id="IPR002919">
    <property type="entry name" value="TIL_dom"/>
</dbReference>
<dbReference type="InterPro" id="IPR000742">
    <property type="entry name" value="EGF"/>
</dbReference>
<dbReference type="Pfam" id="PF23244">
    <property type="entry name" value="VWF"/>
    <property type="match status" value="1"/>
</dbReference>
<dbReference type="PROSITE" id="PS01186">
    <property type="entry name" value="EGF_2"/>
    <property type="match status" value="1"/>
</dbReference>
<evidence type="ECO:0000256" key="6">
    <source>
        <dbReference type="PROSITE-ProRule" id="PRU00039"/>
    </source>
</evidence>
<dbReference type="SUPFAM" id="SSF57196">
    <property type="entry name" value="EGF/Laminin"/>
    <property type="match status" value="2"/>
</dbReference>
<dbReference type="Pfam" id="PF00754">
    <property type="entry name" value="F5_F8_type_C"/>
    <property type="match status" value="2"/>
</dbReference>